<evidence type="ECO:0000313" key="2">
    <source>
        <dbReference type="EMBL" id="RUS34964.1"/>
    </source>
</evidence>
<name>A0A433QYV3_9FUNG</name>
<protein>
    <submittedName>
        <fullName evidence="2">Uncharacterized protein</fullName>
    </submittedName>
</protein>
<reference evidence="2 3" key="1">
    <citation type="journal article" date="2018" name="New Phytol.">
        <title>Phylogenomics of Endogonaceae and evolution of mycorrhizas within Mucoromycota.</title>
        <authorList>
            <person name="Chang Y."/>
            <person name="Desiro A."/>
            <person name="Na H."/>
            <person name="Sandor L."/>
            <person name="Lipzen A."/>
            <person name="Clum A."/>
            <person name="Barry K."/>
            <person name="Grigoriev I.V."/>
            <person name="Martin F.M."/>
            <person name="Stajich J.E."/>
            <person name="Smith M.E."/>
            <person name="Bonito G."/>
            <person name="Spatafora J.W."/>
        </authorList>
    </citation>
    <scope>NUCLEOTIDE SEQUENCE [LARGE SCALE GENOMIC DNA]</scope>
    <source>
        <strain evidence="2 3">AD002</strain>
    </source>
</reference>
<accession>A0A433QYV3</accession>
<dbReference type="AlphaFoldDB" id="A0A433QYV3"/>
<sequence length="25" mass="2639">MLIKPNTALNTKTHMGSLLTSQAPA</sequence>
<evidence type="ECO:0000313" key="3">
    <source>
        <dbReference type="Proteomes" id="UP000274822"/>
    </source>
</evidence>
<feature type="compositionally biased region" description="Polar residues" evidence="1">
    <location>
        <begin position="7"/>
        <end position="25"/>
    </location>
</feature>
<evidence type="ECO:0000256" key="1">
    <source>
        <dbReference type="SAM" id="MobiDB-lite"/>
    </source>
</evidence>
<organism evidence="2 3">
    <name type="scientific">Jimgerdemannia flammicorona</name>
    <dbReference type="NCBI Taxonomy" id="994334"/>
    <lineage>
        <taxon>Eukaryota</taxon>
        <taxon>Fungi</taxon>
        <taxon>Fungi incertae sedis</taxon>
        <taxon>Mucoromycota</taxon>
        <taxon>Mucoromycotina</taxon>
        <taxon>Endogonomycetes</taxon>
        <taxon>Endogonales</taxon>
        <taxon>Endogonaceae</taxon>
        <taxon>Jimgerdemannia</taxon>
    </lineage>
</organism>
<feature type="region of interest" description="Disordered" evidence="1">
    <location>
        <begin position="1"/>
        <end position="25"/>
    </location>
</feature>
<keyword evidence="3" id="KW-1185">Reference proteome</keyword>
<gene>
    <name evidence="2" type="ORF">BC938DRAFT_477414</name>
</gene>
<comment type="caution">
    <text evidence="2">The sequence shown here is derived from an EMBL/GenBank/DDBJ whole genome shotgun (WGS) entry which is preliminary data.</text>
</comment>
<proteinExistence type="predicted"/>
<dbReference type="Proteomes" id="UP000274822">
    <property type="component" value="Unassembled WGS sequence"/>
</dbReference>
<dbReference type="EMBL" id="RBNJ01000275">
    <property type="protein sequence ID" value="RUS34964.1"/>
    <property type="molecule type" value="Genomic_DNA"/>
</dbReference>